<proteinExistence type="predicted"/>
<name>A0A653AG69_UNCDX</name>
<gene>
    <name evidence="2" type="ORF">TRIP_B40478</name>
</gene>
<dbReference type="Gene3D" id="2.160.20.10">
    <property type="entry name" value="Single-stranded right-handed beta-helix, Pectin lyase-like"/>
    <property type="match status" value="2"/>
</dbReference>
<dbReference type="InterPro" id="IPR012334">
    <property type="entry name" value="Pectin_lyas_fold"/>
</dbReference>
<dbReference type="SMART" id="SM00710">
    <property type="entry name" value="PbH1"/>
    <property type="match status" value="12"/>
</dbReference>
<evidence type="ECO:0000256" key="1">
    <source>
        <dbReference type="SAM" id="Phobius"/>
    </source>
</evidence>
<reference evidence="2" key="1">
    <citation type="submission" date="2018-07" db="EMBL/GenBank/DDBJ databases">
        <authorList>
            <consortium name="Genoscope - CEA"/>
            <person name="William W."/>
        </authorList>
    </citation>
    <scope>NUCLEOTIDE SEQUENCE</scope>
    <source>
        <strain evidence="2">IK1</strain>
    </source>
</reference>
<dbReference type="AlphaFoldDB" id="A0A653AG69"/>
<protein>
    <recommendedName>
        <fullName evidence="3">Right handed beta helix domain-containing protein</fullName>
    </recommendedName>
</protein>
<keyword evidence="1" id="KW-1133">Transmembrane helix</keyword>
<dbReference type="InterPro" id="IPR006626">
    <property type="entry name" value="PbH1"/>
</dbReference>
<accession>A0A653AG69</accession>
<feature type="transmembrane region" description="Helical" evidence="1">
    <location>
        <begin position="9"/>
        <end position="26"/>
    </location>
</feature>
<evidence type="ECO:0000313" key="2">
    <source>
        <dbReference type="EMBL" id="VBB46684.1"/>
    </source>
</evidence>
<keyword evidence="1" id="KW-0812">Transmembrane</keyword>
<dbReference type="EMBL" id="UPXX01000031">
    <property type="protein sequence ID" value="VBB46684.1"/>
    <property type="molecule type" value="Genomic_DNA"/>
</dbReference>
<evidence type="ECO:0008006" key="3">
    <source>
        <dbReference type="Google" id="ProtNLM"/>
    </source>
</evidence>
<dbReference type="InterPro" id="IPR011050">
    <property type="entry name" value="Pectin_lyase_fold/virulence"/>
</dbReference>
<organism evidence="2">
    <name type="scientific">Uncultured Desulfatiglans sp</name>
    <dbReference type="NCBI Taxonomy" id="1748965"/>
    <lineage>
        <taxon>Bacteria</taxon>
        <taxon>Pseudomonadati</taxon>
        <taxon>Thermodesulfobacteriota</taxon>
        <taxon>Desulfobacteria</taxon>
        <taxon>Desulfatiglandales</taxon>
        <taxon>Desulfatiglandaceae</taxon>
        <taxon>Desulfatiglans</taxon>
        <taxon>environmental samples</taxon>
    </lineage>
</organism>
<sequence>MRIYNKSEWLSICIATVILTLISVFFSNKHCFGGNYIVATSNELQDALTECARTNANSVIRIKSGTYYGNFVYQGEFTEHKNLVIIGESARGELPQLVASTEAETLKISIKGPRSIIIAGLSISGGANGVKITSIGDSDIIQRIAFIGNTVTESIETGVKIVCEQPAAILCIQNDFTKNKSSGVSIYTKIDGNAPNIRFAKNTVLDNSGRGVVIESRSVTGISGGILFKNNIISGNGNGGISATSLSESGLRGGNIVFANNQITRNVANASYGGGIIAGASWGNIGDIHFTGNTISENFGGAGGGGVYIVSATASDGVGQLYFENNVISGNETYMKGGGVLISSYPAGNSNADITFLNNVISSNAAEDRGAAVRIDSFPCGNASSNILFRHNTINENFIERQALGVVDVNMHPSTSISNRMSFAENIITSNIGEGLSIILTPYSDQAMPLAETEIEVYANQINNNLCMGAGAAGGLYIVRGFANATGDIKIIGNEINDNRSAGDGGGMSLHLSDYYAPPTEKNYIELSDNLICDNTSNSTGGGVCIRSSPKNNVKDNIVIRNNIISGNHAEKLAGGLYVYSSAGQGEPDDVLLINNSIAMNSANGLGKGVFINGCSRLDVYNNVIWGNIDSEDIVLYNELILNANGYNNNYSIINGFWSNSGDNFNFDPLFSDPLNRDFHLDQKSDCIDTGTNDAPAISDHDFDGNERIFDGDGDSMAIIDIGALEFIYK</sequence>
<keyword evidence="1" id="KW-0472">Membrane</keyword>
<dbReference type="SUPFAM" id="SSF51126">
    <property type="entry name" value="Pectin lyase-like"/>
    <property type="match status" value="2"/>
</dbReference>